<evidence type="ECO:0000313" key="3">
    <source>
        <dbReference type="Proteomes" id="UP000182841"/>
    </source>
</evidence>
<evidence type="ECO:0000313" key="2">
    <source>
        <dbReference type="EMBL" id="SER91412.1"/>
    </source>
</evidence>
<dbReference type="InterPro" id="IPR012337">
    <property type="entry name" value="RNaseH-like_sf"/>
</dbReference>
<dbReference type="PANTHER" id="PTHR46889:SF4">
    <property type="entry name" value="TRANSPOSASE INSO FOR INSERTION SEQUENCE ELEMENT IS911B-RELATED"/>
    <property type="match status" value="1"/>
</dbReference>
<keyword evidence="3" id="KW-1185">Reference proteome</keyword>
<dbReference type="PANTHER" id="PTHR46889">
    <property type="entry name" value="TRANSPOSASE INSF FOR INSERTION SEQUENCE IS3B-RELATED"/>
    <property type="match status" value="1"/>
</dbReference>
<sequence>MTRPPKCPDRRRGPGENRVEPFGHRPRRGAELVVDALDTAHARGGPEPGCVEHSDRGSADTSAQLRPRMGKSGLRQSCGRTGSRFDNAAAESFWSLLEEEVGAW</sequence>
<evidence type="ECO:0000256" key="1">
    <source>
        <dbReference type="SAM" id="MobiDB-lite"/>
    </source>
</evidence>
<name>A0A1H9T2B9_9ACTN</name>
<gene>
    <name evidence="2" type="ORF">SAMN05421870_105285</name>
</gene>
<proteinExistence type="predicted"/>
<feature type="compositionally biased region" description="Basic and acidic residues" evidence="1">
    <location>
        <begin position="1"/>
        <end position="23"/>
    </location>
</feature>
<dbReference type="InterPro" id="IPR050900">
    <property type="entry name" value="Transposase_IS3/IS150/IS904"/>
</dbReference>
<accession>A0A1H9T2B9</accession>
<dbReference type="EMBL" id="FOGO01000005">
    <property type="protein sequence ID" value="SER91412.1"/>
    <property type="molecule type" value="Genomic_DNA"/>
</dbReference>
<organism evidence="2 3">
    <name type="scientific">Streptomyces qinglanensis</name>
    <dbReference type="NCBI Taxonomy" id="943816"/>
    <lineage>
        <taxon>Bacteria</taxon>
        <taxon>Bacillati</taxon>
        <taxon>Actinomycetota</taxon>
        <taxon>Actinomycetes</taxon>
        <taxon>Kitasatosporales</taxon>
        <taxon>Streptomycetaceae</taxon>
        <taxon>Streptomyces</taxon>
    </lineage>
</organism>
<dbReference type="OrthoDB" id="4330255at2"/>
<dbReference type="Proteomes" id="UP000182841">
    <property type="component" value="Unassembled WGS sequence"/>
</dbReference>
<dbReference type="AlphaFoldDB" id="A0A1H9T2B9"/>
<reference evidence="3" key="1">
    <citation type="submission" date="2016-10" db="EMBL/GenBank/DDBJ databases">
        <authorList>
            <person name="Varghese N."/>
            <person name="Submissions S."/>
        </authorList>
    </citation>
    <scope>NUCLEOTIDE SEQUENCE [LARGE SCALE GENOMIC DNA]</scope>
    <source>
        <strain evidence="3">CGMCC 4.6825</strain>
    </source>
</reference>
<dbReference type="SUPFAM" id="SSF53098">
    <property type="entry name" value="Ribonuclease H-like"/>
    <property type="match status" value="1"/>
</dbReference>
<protein>
    <submittedName>
        <fullName evidence="2">Integrase core domain-containing protein</fullName>
    </submittedName>
</protein>
<feature type="region of interest" description="Disordered" evidence="1">
    <location>
        <begin position="1"/>
        <end position="82"/>
    </location>
</feature>